<reference evidence="2" key="1">
    <citation type="submission" date="2023-06" db="EMBL/GenBank/DDBJ databases">
        <authorList>
            <person name="Jiang Y."/>
            <person name="Liu Q."/>
        </authorList>
    </citation>
    <scope>NUCLEOTIDE SEQUENCE</scope>
    <source>
        <strain evidence="2">CGMCC 1.12090</strain>
    </source>
</reference>
<feature type="transmembrane region" description="Helical" evidence="1">
    <location>
        <begin position="12"/>
        <end position="29"/>
    </location>
</feature>
<feature type="transmembrane region" description="Helical" evidence="1">
    <location>
        <begin position="134"/>
        <end position="154"/>
    </location>
</feature>
<dbReference type="Pfam" id="PF20327">
    <property type="entry name" value="DUF6622"/>
    <property type="match status" value="1"/>
</dbReference>
<keyword evidence="1" id="KW-1133">Transmembrane helix</keyword>
<feature type="transmembrane region" description="Helical" evidence="1">
    <location>
        <begin position="95"/>
        <end position="114"/>
    </location>
</feature>
<keyword evidence="3" id="KW-1185">Reference proteome</keyword>
<keyword evidence="1" id="KW-0812">Transmembrane</keyword>
<dbReference type="RefSeq" id="WP_301812369.1">
    <property type="nucleotide sequence ID" value="NZ_JAUJZH010000015.1"/>
</dbReference>
<gene>
    <name evidence="2" type="ORF">Q2T77_20125</name>
</gene>
<protein>
    <recommendedName>
        <fullName evidence="4">Transmembrane protein</fullName>
    </recommendedName>
</protein>
<dbReference type="EMBL" id="JAUKVY010000015">
    <property type="protein sequence ID" value="MDO1534601.1"/>
    <property type="molecule type" value="Genomic_DNA"/>
</dbReference>
<feature type="transmembrane region" description="Helical" evidence="1">
    <location>
        <begin position="64"/>
        <end position="83"/>
    </location>
</feature>
<accession>A0ABT8S6Q6</accession>
<evidence type="ECO:0000313" key="2">
    <source>
        <dbReference type="EMBL" id="MDO1534601.1"/>
    </source>
</evidence>
<evidence type="ECO:0000313" key="3">
    <source>
        <dbReference type="Proteomes" id="UP001169027"/>
    </source>
</evidence>
<name>A0ABT8S6Q6_9BURK</name>
<evidence type="ECO:0000256" key="1">
    <source>
        <dbReference type="SAM" id="Phobius"/>
    </source>
</evidence>
<proteinExistence type="predicted"/>
<feature type="transmembrane region" description="Helical" evidence="1">
    <location>
        <begin position="38"/>
        <end position="58"/>
    </location>
</feature>
<keyword evidence="1" id="KW-0472">Membrane</keyword>
<dbReference type="InterPro" id="IPR046730">
    <property type="entry name" value="DUF6622"/>
</dbReference>
<evidence type="ECO:0008006" key="4">
    <source>
        <dbReference type="Google" id="ProtNLM"/>
    </source>
</evidence>
<sequence length="173" mass="18501">MLTQIFLHTPKWVFVLFAALVWLGAKQLFANSVGLGRVTVMPIAMTGLSIFGVTSAFGDSPTALLAWAATALVALTLVLQRGLPASTRYAPASRTFHLAGSAVPLALMMGIFFTKYAVGATLAMHPDIRHEATFALAVPLTYGFFSGVFAGRALRLWKLALREDRALYNVGGA</sequence>
<dbReference type="Proteomes" id="UP001169027">
    <property type="component" value="Unassembled WGS sequence"/>
</dbReference>
<comment type="caution">
    <text evidence="2">The sequence shown here is derived from an EMBL/GenBank/DDBJ whole genome shotgun (WGS) entry which is preliminary data.</text>
</comment>
<organism evidence="2 3">
    <name type="scientific">Variovorax ginsengisoli</name>
    <dbReference type="NCBI Taxonomy" id="363844"/>
    <lineage>
        <taxon>Bacteria</taxon>
        <taxon>Pseudomonadati</taxon>
        <taxon>Pseudomonadota</taxon>
        <taxon>Betaproteobacteria</taxon>
        <taxon>Burkholderiales</taxon>
        <taxon>Comamonadaceae</taxon>
        <taxon>Variovorax</taxon>
    </lineage>
</organism>